<evidence type="ECO:0000313" key="2">
    <source>
        <dbReference type="RefSeq" id="XP_017037038.1"/>
    </source>
</evidence>
<proteinExistence type="predicted"/>
<evidence type="ECO:0000313" key="1">
    <source>
        <dbReference type="Proteomes" id="UP001652661"/>
    </source>
</evidence>
<accession>A0A6P4JQF0</accession>
<reference evidence="1" key="1">
    <citation type="submission" date="2025-05" db="UniProtKB">
        <authorList>
            <consortium name="RefSeq"/>
        </authorList>
    </citation>
    <scope>NUCLEOTIDE SEQUENCE [LARGE SCALE GENOMIC DNA]</scope>
    <source>
        <strain evidence="1">14028-0561.14</strain>
    </source>
</reference>
<dbReference type="SMART" id="SM00697">
    <property type="entry name" value="DM8"/>
    <property type="match status" value="1"/>
</dbReference>
<dbReference type="InterPro" id="IPR010512">
    <property type="entry name" value="DUF1091"/>
</dbReference>
<dbReference type="RefSeq" id="XP_017037038.1">
    <property type="nucleotide sequence ID" value="XM_017181549.1"/>
</dbReference>
<dbReference type="OrthoDB" id="7852648at2759"/>
<dbReference type="PANTHER" id="PTHR20898:SF1">
    <property type="entry name" value="MD-2-RELATED LIPID-RECOGNITION DOMAIN-CONTAINING PROTEIN"/>
    <property type="match status" value="1"/>
</dbReference>
<protein>
    <submittedName>
        <fullName evidence="2">Uncharacterized protein</fullName>
    </submittedName>
</protein>
<dbReference type="AlphaFoldDB" id="A0A6P4JQF0"/>
<dbReference type="PANTHER" id="PTHR20898">
    <property type="entry name" value="DAEDALUS ON 3-RELATED-RELATED"/>
    <property type="match status" value="1"/>
</dbReference>
<dbReference type="Proteomes" id="UP001652661">
    <property type="component" value="Chromosome 2R"/>
</dbReference>
<organism evidence="1 2">
    <name type="scientific">Drosophila kikkawai</name>
    <name type="common">Fruit fly</name>
    <dbReference type="NCBI Taxonomy" id="30033"/>
    <lineage>
        <taxon>Eukaryota</taxon>
        <taxon>Metazoa</taxon>
        <taxon>Ecdysozoa</taxon>
        <taxon>Arthropoda</taxon>
        <taxon>Hexapoda</taxon>
        <taxon>Insecta</taxon>
        <taxon>Pterygota</taxon>
        <taxon>Neoptera</taxon>
        <taxon>Endopterygota</taxon>
        <taxon>Diptera</taxon>
        <taxon>Brachycera</taxon>
        <taxon>Muscomorpha</taxon>
        <taxon>Ephydroidea</taxon>
        <taxon>Drosophilidae</taxon>
        <taxon>Drosophila</taxon>
        <taxon>Sophophora</taxon>
    </lineage>
</organism>
<name>A0A6P4JQF0_DROKI</name>
<dbReference type="GeneID" id="108085079"/>
<gene>
    <name evidence="2" type="primary">LOC108085079</name>
</gene>
<sequence length="160" mass="18871">MEIKAKDKETGRKLKYTLLSSELNYNREYVAYFGLAPGETQRIMINSTKLAKTLFMDSRIDNEETKRTVYKVENFSICSFLNNRQISKLFSFLYQEFVGNSTVFKCPIQPGIYYLRNRIGTHMVPAFHPSGTFCLTVRMKRELKRPITIELIWRYKVVRT</sequence>
<dbReference type="Pfam" id="PF06477">
    <property type="entry name" value="DUF1091"/>
    <property type="match status" value="1"/>
</dbReference>
<keyword evidence="1" id="KW-1185">Reference proteome</keyword>
<reference evidence="2" key="2">
    <citation type="submission" date="2025-08" db="UniProtKB">
        <authorList>
            <consortium name="RefSeq"/>
        </authorList>
    </citation>
    <scope>IDENTIFICATION</scope>
    <source>
        <strain evidence="2">14028-0561.14</strain>
        <tissue evidence="2">Whole fly</tissue>
    </source>
</reference>